<dbReference type="PANTHER" id="PTHR24305:SF96">
    <property type="entry name" value="CYTOCHROME P450 MONOOXYGENASE STCB-RELATED"/>
    <property type="match status" value="1"/>
</dbReference>
<dbReference type="EMBL" id="JAESDN010000004">
    <property type="protein sequence ID" value="KAG7052038.1"/>
    <property type="molecule type" value="Genomic_DNA"/>
</dbReference>
<keyword evidence="11" id="KW-1185">Reference proteome</keyword>
<dbReference type="PROSITE" id="PS50405">
    <property type="entry name" value="GST_CTER"/>
    <property type="match status" value="1"/>
</dbReference>
<dbReference type="GO" id="GO:0020037">
    <property type="term" value="F:heme binding"/>
    <property type="evidence" value="ECO:0007669"/>
    <property type="project" value="InterPro"/>
</dbReference>
<evidence type="ECO:0000256" key="3">
    <source>
        <dbReference type="ARBA" id="ARBA00022723"/>
    </source>
</evidence>
<dbReference type="GO" id="GO:0005506">
    <property type="term" value="F:iron ion binding"/>
    <property type="evidence" value="ECO:0007669"/>
    <property type="project" value="InterPro"/>
</dbReference>
<feature type="domain" description="GST C-terminal" evidence="9">
    <location>
        <begin position="690"/>
        <end position="833"/>
    </location>
</feature>
<dbReference type="FunFam" id="1.20.1050.10:FF:000051">
    <property type="entry name" value="Glutathione S-transferase"/>
    <property type="match status" value="1"/>
</dbReference>
<dbReference type="InterPro" id="IPR036396">
    <property type="entry name" value="Cyt_P450_sf"/>
</dbReference>
<evidence type="ECO:0000256" key="6">
    <source>
        <dbReference type="SAM" id="MobiDB-lite"/>
    </source>
</evidence>
<dbReference type="InterPro" id="IPR036282">
    <property type="entry name" value="Glutathione-S-Trfase_C_sf"/>
</dbReference>
<dbReference type="CDD" id="cd03192">
    <property type="entry name" value="GST_C_Sigma_like"/>
    <property type="match status" value="1"/>
</dbReference>
<evidence type="ECO:0000256" key="7">
    <source>
        <dbReference type="SAM" id="Phobius"/>
    </source>
</evidence>
<dbReference type="SUPFAM" id="SSF52833">
    <property type="entry name" value="Thioredoxin-like"/>
    <property type="match status" value="1"/>
</dbReference>
<evidence type="ECO:0000256" key="1">
    <source>
        <dbReference type="ARBA" id="ARBA00010617"/>
    </source>
</evidence>
<evidence type="ECO:0000256" key="2">
    <source>
        <dbReference type="ARBA" id="ARBA00022617"/>
    </source>
</evidence>
<dbReference type="Gene3D" id="1.20.1050.10">
    <property type="match status" value="1"/>
</dbReference>
<feature type="transmembrane region" description="Helical" evidence="7">
    <location>
        <begin position="9"/>
        <end position="28"/>
    </location>
</feature>
<dbReference type="CDD" id="cd03039">
    <property type="entry name" value="GST_N_Sigma_like"/>
    <property type="match status" value="1"/>
</dbReference>
<dbReference type="InterPro" id="IPR050121">
    <property type="entry name" value="Cytochrome_P450_monoxygenase"/>
</dbReference>
<feature type="domain" description="GST N-terminal" evidence="8">
    <location>
        <begin position="589"/>
        <end position="677"/>
    </location>
</feature>
<dbReference type="GO" id="GO:0016705">
    <property type="term" value="F:oxidoreductase activity, acting on paired donors, with incorporation or reduction of molecular oxygen"/>
    <property type="evidence" value="ECO:0007669"/>
    <property type="project" value="InterPro"/>
</dbReference>
<comment type="similarity">
    <text evidence="1">Belongs to the cytochrome P450 family.</text>
</comment>
<keyword evidence="7" id="KW-0812">Transmembrane</keyword>
<dbReference type="Gene3D" id="3.40.30.10">
    <property type="entry name" value="Glutaredoxin"/>
    <property type="match status" value="1"/>
</dbReference>
<keyword evidence="2" id="KW-0349">Heme</keyword>
<dbReference type="Pfam" id="PF14497">
    <property type="entry name" value="GST_C_3"/>
    <property type="match status" value="1"/>
</dbReference>
<dbReference type="SUPFAM" id="SSF47616">
    <property type="entry name" value="GST C-terminal domain-like"/>
    <property type="match status" value="1"/>
</dbReference>
<dbReference type="PRINTS" id="PR00463">
    <property type="entry name" value="EP450I"/>
</dbReference>
<dbReference type="InterPro" id="IPR010987">
    <property type="entry name" value="Glutathione-S-Trfase_C-like"/>
</dbReference>
<dbReference type="Pfam" id="PF00067">
    <property type="entry name" value="p450"/>
    <property type="match status" value="1"/>
</dbReference>
<evidence type="ECO:0000256" key="5">
    <source>
        <dbReference type="ARBA" id="ARBA00023004"/>
    </source>
</evidence>
<dbReference type="Gene3D" id="1.10.630.10">
    <property type="entry name" value="Cytochrome P450"/>
    <property type="match status" value="1"/>
</dbReference>
<evidence type="ECO:0000313" key="10">
    <source>
        <dbReference type="EMBL" id="KAG7052038.1"/>
    </source>
</evidence>
<evidence type="ECO:0000259" key="8">
    <source>
        <dbReference type="PROSITE" id="PS50404"/>
    </source>
</evidence>
<protein>
    <submittedName>
        <fullName evidence="10">Cytochrome P450</fullName>
    </submittedName>
</protein>
<evidence type="ECO:0000259" key="9">
    <source>
        <dbReference type="PROSITE" id="PS50405"/>
    </source>
</evidence>
<evidence type="ECO:0000313" key="11">
    <source>
        <dbReference type="Proteomes" id="UP000699042"/>
    </source>
</evidence>
<sequence length="836" mass="93639">MDILKTNPLYLGGALVCVALAAYVYAGLTNPLSNIPGPWYTRFTTLPSTFKVITAHHPDWIHDLHAKYGPVVRYSPHEVDISDPPTCQRIHSVKTGFFKSPFYSLLITDSSSVFNEIRPEIHRKYKRLLSNPMSETGLKTFLPRIDSKVRLAIERIRDENKVRGAADIAKWFMFLSFDVIGDLAFGESFGNLESGKKNRSVNDFVSLGFVGGLRSMFPTIAQISLYLPIPIFKEATAIQYRTFDYAQGALDRHAKRVEETGSDPHPTVFSKLYNAGEEETWNPIEIRDNAQVFIVGGSDTTANSMIYLVWAVCKIPEIKAKLMKELDALPDNYSYEQLKELTYVNWIVNETLRLYTALPCGLPRIVPPGGAELSGQFIPEGFTVTTQAYSLHRDEHAFPDPYRFYPERWENTTQEMKDCTMPFGGGARMFFSEAKAFSPAGNSDAGVNFPMICRVVDLGYGPPKMDVHILSPDIEETITRTLSPLVGEISAYSMDDKDTAELQQPAGDTERGSRAPCPAIGCKDPTTPPGPLRRNGSTTPYDFMLSRPSFRLHILNRLPLSSFHLVDTYTEAMAETPSAKRQKSSKDVSYELIYWPGLPGRGEHVRLLLEEAGAEYTDTAQIEDGVKSVLAQIDDKNLGDEHNPPPLAPPILKHGDLLISQTPNILLYLGPRLGLAPKISEDDDGIYIVNGLALTALDGLSNEAHDTHHPIATGLYYEDQKEESKLKAKDYIANRLPKFFGYFERVLKSKASGEGPWLYGGSLTYADLVLFQCVDGLKFAFPNALKRIEGTGDYKNLFALYDAVKERPKIKEYLASDRRQKYSQGIYRHYPELDEE</sequence>
<dbReference type="GO" id="GO:0004497">
    <property type="term" value="F:monooxygenase activity"/>
    <property type="evidence" value="ECO:0007669"/>
    <property type="project" value="InterPro"/>
</dbReference>
<name>A0A9P7UDS1_9PEZI</name>
<keyword evidence="7" id="KW-1133">Transmembrane helix</keyword>
<keyword evidence="5" id="KW-0408">Iron</keyword>
<dbReference type="InterPro" id="IPR001128">
    <property type="entry name" value="Cyt_P450"/>
</dbReference>
<dbReference type="AlphaFoldDB" id="A0A9P7UDS1"/>
<dbReference type="PROSITE" id="PS50404">
    <property type="entry name" value="GST_NTER"/>
    <property type="match status" value="1"/>
</dbReference>
<keyword evidence="7" id="KW-0472">Membrane</keyword>
<keyword evidence="3" id="KW-0479">Metal-binding</keyword>
<organism evidence="10 11">
    <name type="scientific">Colletotrichum scovillei</name>
    <dbReference type="NCBI Taxonomy" id="1209932"/>
    <lineage>
        <taxon>Eukaryota</taxon>
        <taxon>Fungi</taxon>
        <taxon>Dikarya</taxon>
        <taxon>Ascomycota</taxon>
        <taxon>Pezizomycotina</taxon>
        <taxon>Sordariomycetes</taxon>
        <taxon>Hypocreomycetidae</taxon>
        <taxon>Glomerellales</taxon>
        <taxon>Glomerellaceae</taxon>
        <taxon>Colletotrichum</taxon>
        <taxon>Colletotrichum acutatum species complex</taxon>
    </lineage>
</organism>
<dbReference type="InterPro" id="IPR004046">
    <property type="entry name" value="GST_C"/>
</dbReference>
<dbReference type="InterPro" id="IPR036249">
    <property type="entry name" value="Thioredoxin-like_sf"/>
</dbReference>
<proteinExistence type="inferred from homology"/>
<comment type="caution">
    <text evidence="10">The sequence shown here is derived from an EMBL/GenBank/DDBJ whole genome shotgun (WGS) entry which is preliminary data.</text>
</comment>
<feature type="region of interest" description="Disordered" evidence="6">
    <location>
        <begin position="496"/>
        <end position="535"/>
    </location>
</feature>
<evidence type="ECO:0000256" key="4">
    <source>
        <dbReference type="ARBA" id="ARBA00023002"/>
    </source>
</evidence>
<dbReference type="Proteomes" id="UP000699042">
    <property type="component" value="Unassembled WGS sequence"/>
</dbReference>
<dbReference type="PANTHER" id="PTHR24305">
    <property type="entry name" value="CYTOCHROME P450"/>
    <property type="match status" value="1"/>
</dbReference>
<keyword evidence="4" id="KW-0560">Oxidoreductase</keyword>
<reference evidence="10" key="1">
    <citation type="submission" date="2021-05" db="EMBL/GenBank/DDBJ databases">
        <title>Comparative genomics of three Colletotrichum scovillei strains and genetic complementation revealed genes involved fungal growth and virulence on chili pepper.</title>
        <authorList>
            <person name="Hsieh D.-K."/>
            <person name="Chuang S.-C."/>
            <person name="Chen C.-Y."/>
            <person name="Chao Y.-T."/>
            <person name="Lu M.-Y.J."/>
            <person name="Lee M.-H."/>
            <person name="Shih M.-C."/>
        </authorList>
    </citation>
    <scope>NUCLEOTIDE SEQUENCE</scope>
    <source>
        <strain evidence="10">Coll-153</strain>
    </source>
</reference>
<dbReference type="InterPro" id="IPR002401">
    <property type="entry name" value="Cyt_P450_E_grp-I"/>
</dbReference>
<dbReference type="SUPFAM" id="SSF48264">
    <property type="entry name" value="Cytochrome P450"/>
    <property type="match status" value="1"/>
</dbReference>
<gene>
    <name evidence="10" type="ORF">JMJ77_002648</name>
</gene>
<dbReference type="InterPro" id="IPR004045">
    <property type="entry name" value="Glutathione_S-Trfase_N"/>
</dbReference>
<accession>A0A9P7UDS1</accession>